<protein>
    <recommendedName>
        <fullName evidence="1">DUF5753 domain-containing protein</fullName>
    </recommendedName>
</protein>
<dbReference type="STRING" id="1586287.BBK82_03795"/>
<keyword evidence="3" id="KW-1185">Reference proteome</keyword>
<dbReference type="AlphaFoldDB" id="A0A1B2HC82"/>
<dbReference type="RefSeq" id="WP_065913752.1">
    <property type="nucleotide sequence ID" value="NZ_CP016793.1"/>
</dbReference>
<sequence length="172" mass="18749">MTQHGAGEQYVVLAAAGATRITCFSGVTIPVLLRTECYSKALAAALGLAPTPELLCDGVLPHCVFFIHEYALRTVVGGDRVMEDQVLHLLFHAPSIRIVPESAGGAAAVGADVALIQYAYEPPLVYLANWVVVSDTETVERCVRAFIRLHDVAFDNERSRDVLMEYVAVYDR</sequence>
<dbReference type="InterPro" id="IPR043917">
    <property type="entry name" value="DUF5753"/>
</dbReference>
<reference evidence="2 3" key="1">
    <citation type="submission" date="2016-07" db="EMBL/GenBank/DDBJ databases">
        <title>Complete genome sequence of the Lentzea guizhouensis DHS C013.</title>
        <authorList>
            <person name="Cao C."/>
        </authorList>
    </citation>
    <scope>NUCLEOTIDE SEQUENCE [LARGE SCALE GENOMIC DNA]</scope>
    <source>
        <strain evidence="2 3">DHS C013</strain>
    </source>
</reference>
<gene>
    <name evidence="2" type="ORF">BBK82_03795</name>
</gene>
<evidence type="ECO:0000313" key="2">
    <source>
        <dbReference type="EMBL" id="ANZ35337.1"/>
    </source>
</evidence>
<name>A0A1B2HC82_9PSEU</name>
<accession>A0A1B2HC82</accession>
<proteinExistence type="predicted"/>
<evidence type="ECO:0000313" key="3">
    <source>
        <dbReference type="Proteomes" id="UP000093053"/>
    </source>
</evidence>
<dbReference type="Pfam" id="PF19054">
    <property type="entry name" value="DUF5753"/>
    <property type="match status" value="1"/>
</dbReference>
<dbReference type="OrthoDB" id="3684304at2"/>
<feature type="domain" description="DUF5753" evidence="1">
    <location>
        <begin position="16"/>
        <end position="164"/>
    </location>
</feature>
<evidence type="ECO:0000259" key="1">
    <source>
        <dbReference type="Pfam" id="PF19054"/>
    </source>
</evidence>
<organism evidence="2 3">
    <name type="scientific">Lentzea guizhouensis</name>
    <dbReference type="NCBI Taxonomy" id="1586287"/>
    <lineage>
        <taxon>Bacteria</taxon>
        <taxon>Bacillati</taxon>
        <taxon>Actinomycetota</taxon>
        <taxon>Actinomycetes</taxon>
        <taxon>Pseudonocardiales</taxon>
        <taxon>Pseudonocardiaceae</taxon>
        <taxon>Lentzea</taxon>
    </lineage>
</organism>
<dbReference type="Proteomes" id="UP000093053">
    <property type="component" value="Chromosome"/>
</dbReference>
<dbReference type="EMBL" id="CP016793">
    <property type="protein sequence ID" value="ANZ35337.1"/>
    <property type="molecule type" value="Genomic_DNA"/>
</dbReference>
<dbReference type="KEGG" id="led:BBK82_03795"/>